<dbReference type="Proteomes" id="UP000308600">
    <property type="component" value="Unassembled WGS sequence"/>
</dbReference>
<keyword evidence="2" id="KW-1185">Reference proteome</keyword>
<accession>A0ACD3AIH1</accession>
<reference evidence="1 2" key="1">
    <citation type="journal article" date="2019" name="Nat. Ecol. Evol.">
        <title>Megaphylogeny resolves global patterns of mushroom evolution.</title>
        <authorList>
            <person name="Varga T."/>
            <person name="Krizsan K."/>
            <person name="Foldi C."/>
            <person name="Dima B."/>
            <person name="Sanchez-Garcia M."/>
            <person name="Sanchez-Ramirez S."/>
            <person name="Szollosi G.J."/>
            <person name="Szarkandi J.G."/>
            <person name="Papp V."/>
            <person name="Albert L."/>
            <person name="Andreopoulos W."/>
            <person name="Angelini C."/>
            <person name="Antonin V."/>
            <person name="Barry K.W."/>
            <person name="Bougher N.L."/>
            <person name="Buchanan P."/>
            <person name="Buyck B."/>
            <person name="Bense V."/>
            <person name="Catcheside P."/>
            <person name="Chovatia M."/>
            <person name="Cooper J."/>
            <person name="Damon W."/>
            <person name="Desjardin D."/>
            <person name="Finy P."/>
            <person name="Geml J."/>
            <person name="Haridas S."/>
            <person name="Hughes K."/>
            <person name="Justo A."/>
            <person name="Karasinski D."/>
            <person name="Kautmanova I."/>
            <person name="Kiss B."/>
            <person name="Kocsube S."/>
            <person name="Kotiranta H."/>
            <person name="LaButti K.M."/>
            <person name="Lechner B.E."/>
            <person name="Liimatainen K."/>
            <person name="Lipzen A."/>
            <person name="Lukacs Z."/>
            <person name="Mihaltcheva S."/>
            <person name="Morgado L.N."/>
            <person name="Niskanen T."/>
            <person name="Noordeloos M.E."/>
            <person name="Ohm R.A."/>
            <person name="Ortiz-Santana B."/>
            <person name="Ovrebo C."/>
            <person name="Racz N."/>
            <person name="Riley R."/>
            <person name="Savchenko A."/>
            <person name="Shiryaev A."/>
            <person name="Soop K."/>
            <person name="Spirin V."/>
            <person name="Szebenyi C."/>
            <person name="Tomsovsky M."/>
            <person name="Tulloss R.E."/>
            <person name="Uehling J."/>
            <person name="Grigoriev I.V."/>
            <person name="Vagvolgyi C."/>
            <person name="Papp T."/>
            <person name="Martin F.M."/>
            <person name="Miettinen O."/>
            <person name="Hibbett D.S."/>
            <person name="Nagy L.G."/>
        </authorList>
    </citation>
    <scope>NUCLEOTIDE SEQUENCE [LARGE SCALE GENOMIC DNA]</scope>
    <source>
        <strain evidence="1 2">NL-1719</strain>
    </source>
</reference>
<evidence type="ECO:0000313" key="1">
    <source>
        <dbReference type="EMBL" id="TFK65352.1"/>
    </source>
</evidence>
<sequence length="190" mass="21208">MALKEYYKRSDPIRELAAGMLHACDESMYQEYGTAFDAGVWEQQDKGPWLARAIVYKSQVELHRDNNDLGLSLSFACGHFTGGAMLFPELGLKLAYNPGDVILSYAGRLSHKVTTWKPTAYYPAGITPGRIGTVFFFPKHSLQKLCGKPPGWGLDTGYGRYDCSSQYKPGQSGVVVEEHWEDSDSDLIER</sequence>
<organism evidence="1 2">
    <name type="scientific">Pluteus cervinus</name>
    <dbReference type="NCBI Taxonomy" id="181527"/>
    <lineage>
        <taxon>Eukaryota</taxon>
        <taxon>Fungi</taxon>
        <taxon>Dikarya</taxon>
        <taxon>Basidiomycota</taxon>
        <taxon>Agaricomycotina</taxon>
        <taxon>Agaricomycetes</taxon>
        <taxon>Agaricomycetidae</taxon>
        <taxon>Agaricales</taxon>
        <taxon>Pluteineae</taxon>
        <taxon>Pluteaceae</taxon>
        <taxon>Pluteus</taxon>
    </lineage>
</organism>
<name>A0ACD3AIH1_9AGAR</name>
<gene>
    <name evidence="1" type="ORF">BDN72DRAFT_773420</name>
</gene>
<proteinExistence type="predicted"/>
<protein>
    <submittedName>
        <fullName evidence="1">Uncharacterized protein</fullName>
    </submittedName>
</protein>
<evidence type="ECO:0000313" key="2">
    <source>
        <dbReference type="Proteomes" id="UP000308600"/>
    </source>
</evidence>
<dbReference type="EMBL" id="ML208439">
    <property type="protein sequence ID" value="TFK65352.1"/>
    <property type="molecule type" value="Genomic_DNA"/>
</dbReference>